<reference evidence="2 3" key="1">
    <citation type="journal article" date="2009" name="PLoS Genet.">
        <title>The genome of Nectria haematococca: contribution of supernumerary chromosomes to gene expansion.</title>
        <authorList>
            <person name="Coleman J.J."/>
            <person name="Rounsley S.D."/>
            <person name="Rodriguez-Carres M."/>
            <person name="Kuo A."/>
            <person name="Wasmann C.C."/>
            <person name="Grimwood J."/>
            <person name="Schmutz J."/>
            <person name="Taga M."/>
            <person name="White G.J."/>
            <person name="Zhou S."/>
            <person name="Schwartz D.C."/>
            <person name="Freitag M."/>
            <person name="Ma L.J."/>
            <person name="Danchin E.G."/>
            <person name="Henrissat B."/>
            <person name="Coutinho P.M."/>
            <person name="Nelson D.R."/>
            <person name="Straney D."/>
            <person name="Napoli C.A."/>
            <person name="Barker B.M."/>
            <person name="Gribskov M."/>
            <person name="Rep M."/>
            <person name="Kroken S."/>
            <person name="Molnar I."/>
            <person name="Rensing C."/>
            <person name="Kennell J.C."/>
            <person name="Zamora J."/>
            <person name="Farman M.L."/>
            <person name="Selker E.U."/>
            <person name="Salamov A."/>
            <person name="Shapiro H."/>
            <person name="Pangilinan J."/>
            <person name="Lindquist E."/>
            <person name="Lamers C."/>
            <person name="Grigoriev I.V."/>
            <person name="Geiser D.M."/>
            <person name="Covert S.F."/>
            <person name="Temporini E."/>
            <person name="Vanetten H.D."/>
        </authorList>
    </citation>
    <scope>NUCLEOTIDE SEQUENCE [LARGE SCALE GENOMIC DNA]</scope>
    <source>
        <strain evidence="3">ATCC MYA-4622 / CBS 123669 / FGSC 9596 / NRRL 45880 / 77-13-4</strain>
    </source>
</reference>
<dbReference type="EMBL" id="GG698915">
    <property type="protein sequence ID" value="EEU38556.1"/>
    <property type="molecule type" value="Genomic_DNA"/>
</dbReference>
<dbReference type="AlphaFoldDB" id="C7ZBQ2"/>
<dbReference type="HOGENOM" id="CLU_956738_0_0_1"/>
<dbReference type="VEuPathDB" id="FungiDB:NECHADRAFT_88490"/>
<feature type="region of interest" description="Disordered" evidence="1">
    <location>
        <begin position="1"/>
        <end position="20"/>
    </location>
</feature>
<feature type="region of interest" description="Disordered" evidence="1">
    <location>
        <begin position="202"/>
        <end position="258"/>
    </location>
</feature>
<dbReference type="KEGG" id="nhe:NECHADRAFT_88490"/>
<sequence length="291" mass="31780">MARTQVEPCPMNSQPAQPQSMACRSVTATGWKYRPFGVKNGQQQIPAPRNGVASPPIHGPAGMVSKTGFHWGDHRPAIYTRQQPEHHSNLASLPTWPVYPADLEVQRQNQGEIYRMSWYGASPAAAGGTSWPQQAQQSSPTTTALCLPGTSNQMPPPLTGDLSGTNRITAGDQAEKKPGPAARPTRVAYPHQRGMMSIWRAKNRPGSQPQAKSRLRHVTHSKDTNENQASGVPNRTDRVSKVPFNRERRLNQAGPGTAFPAGLERVVMELPPIRECFPDVFGNIDCASANR</sequence>
<feature type="compositionally biased region" description="Polar residues" evidence="1">
    <location>
        <begin position="11"/>
        <end position="20"/>
    </location>
</feature>
<evidence type="ECO:0000256" key="1">
    <source>
        <dbReference type="SAM" id="MobiDB-lite"/>
    </source>
</evidence>
<dbReference type="OrthoDB" id="5098666at2759"/>
<accession>C7ZBQ2</accession>
<feature type="compositionally biased region" description="Basic and acidic residues" evidence="1">
    <location>
        <begin position="235"/>
        <end position="250"/>
    </location>
</feature>
<evidence type="ECO:0000313" key="3">
    <source>
        <dbReference type="Proteomes" id="UP000005206"/>
    </source>
</evidence>
<organism evidence="2 3">
    <name type="scientific">Fusarium vanettenii (strain ATCC MYA-4622 / CBS 123669 / FGSC 9596 / NRRL 45880 / 77-13-4)</name>
    <name type="common">Fusarium solani subsp. pisi</name>
    <dbReference type="NCBI Taxonomy" id="660122"/>
    <lineage>
        <taxon>Eukaryota</taxon>
        <taxon>Fungi</taxon>
        <taxon>Dikarya</taxon>
        <taxon>Ascomycota</taxon>
        <taxon>Pezizomycotina</taxon>
        <taxon>Sordariomycetes</taxon>
        <taxon>Hypocreomycetidae</taxon>
        <taxon>Hypocreales</taxon>
        <taxon>Nectriaceae</taxon>
        <taxon>Fusarium</taxon>
        <taxon>Fusarium solani species complex</taxon>
        <taxon>Fusarium vanettenii</taxon>
    </lineage>
</organism>
<dbReference type="InParanoid" id="C7ZBQ2"/>
<proteinExistence type="predicted"/>
<dbReference type="GeneID" id="9670685"/>
<name>C7ZBQ2_FUSV7</name>
<keyword evidence="3" id="KW-1185">Reference proteome</keyword>
<evidence type="ECO:0000313" key="2">
    <source>
        <dbReference type="EMBL" id="EEU38556.1"/>
    </source>
</evidence>
<protein>
    <submittedName>
        <fullName evidence="2">Uncharacterized protein</fullName>
    </submittedName>
</protein>
<feature type="region of interest" description="Disordered" evidence="1">
    <location>
        <begin position="124"/>
        <end position="187"/>
    </location>
</feature>
<dbReference type="Proteomes" id="UP000005206">
    <property type="component" value="Chromosome 14"/>
</dbReference>
<gene>
    <name evidence="2" type="ORF">NECHADRAFT_88490</name>
</gene>
<feature type="compositionally biased region" description="Low complexity" evidence="1">
    <location>
        <begin position="129"/>
        <end position="144"/>
    </location>
</feature>
<dbReference type="RefSeq" id="XP_003044269.1">
    <property type="nucleotide sequence ID" value="XM_003044223.1"/>
</dbReference>